<evidence type="ECO:0000313" key="2">
    <source>
        <dbReference type="EMBL" id="OQR67461.1"/>
    </source>
</evidence>
<proteinExistence type="predicted"/>
<evidence type="ECO:0000256" key="1">
    <source>
        <dbReference type="SAM" id="Phobius"/>
    </source>
</evidence>
<name>A0A1V9X230_9ACAR</name>
<feature type="non-terminal residue" evidence="2">
    <location>
        <position position="1"/>
    </location>
</feature>
<feature type="transmembrane region" description="Helical" evidence="1">
    <location>
        <begin position="96"/>
        <end position="116"/>
    </location>
</feature>
<sequence>LDLGSIRTNIAAWCLTTPDFYYVAQEYLSYLHGAWYTRQDLDLRLKEAYKMRLLWANAMKVEYLLEYLLYPGHFDCQTTNARQRTDTTEAMMLSDLSVVFMTFQYLLSTASVLCLIEVIHHRIYLYDCESQAKKMKAFN</sequence>
<protein>
    <submittedName>
        <fullName evidence="2">Uncharacterized protein</fullName>
    </submittedName>
</protein>
<organism evidence="2 3">
    <name type="scientific">Tropilaelaps mercedesae</name>
    <dbReference type="NCBI Taxonomy" id="418985"/>
    <lineage>
        <taxon>Eukaryota</taxon>
        <taxon>Metazoa</taxon>
        <taxon>Ecdysozoa</taxon>
        <taxon>Arthropoda</taxon>
        <taxon>Chelicerata</taxon>
        <taxon>Arachnida</taxon>
        <taxon>Acari</taxon>
        <taxon>Parasitiformes</taxon>
        <taxon>Mesostigmata</taxon>
        <taxon>Gamasina</taxon>
        <taxon>Dermanyssoidea</taxon>
        <taxon>Laelapidae</taxon>
        <taxon>Tropilaelaps</taxon>
    </lineage>
</organism>
<dbReference type="AlphaFoldDB" id="A0A1V9X230"/>
<reference evidence="2 3" key="1">
    <citation type="journal article" date="2017" name="Gigascience">
        <title>Draft genome of the honey bee ectoparasitic mite, Tropilaelaps mercedesae, is shaped by the parasitic life history.</title>
        <authorList>
            <person name="Dong X."/>
            <person name="Armstrong S.D."/>
            <person name="Xia D."/>
            <person name="Makepeace B.L."/>
            <person name="Darby A.C."/>
            <person name="Kadowaki T."/>
        </authorList>
    </citation>
    <scope>NUCLEOTIDE SEQUENCE [LARGE SCALE GENOMIC DNA]</scope>
    <source>
        <strain evidence="2">Wuxi-XJTLU</strain>
    </source>
</reference>
<keyword evidence="3" id="KW-1185">Reference proteome</keyword>
<dbReference type="Proteomes" id="UP000192247">
    <property type="component" value="Unassembled WGS sequence"/>
</dbReference>
<keyword evidence="1" id="KW-1133">Transmembrane helix</keyword>
<keyword evidence="1" id="KW-0472">Membrane</keyword>
<evidence type="ECO:0000313" key="3">
    <source>
        <dbReference type="Proteomes" id="UP000192247"/>
    </source>
</evidence>
<dbReference type="InParanoid" id="A0A1V9X230"/>
<dbReference type="OrthoDB" id="10653632at2759"/>
<gene>
    <name evidence="2" type="ORF">BIW11_13513</name>
</gene>
<accession>A0A1V9X230</accession>
<comment type="caution">
    <text evidence="2">The sequence shown here is derived from an EMBL/GenBank/DDBJ whole genome shotgun (WGS) entry which is preliminary data.</text>
</comment>
<dbReference type="EMBL" id="MNPL01028785">
    <property type="protein sequence ID" value="OQR67461.1"/>
    <property type="molecule type" value="Genomic_DNA"/>
</dbReference>
<keyword evidence="1" id="KW-0812">Transmembrane</keyword>